<reference evidence="4" key="1">
    <citation type="submission" date="2019-04" db="EMBL/GenBank/DDBJ databases">
        <title>Friends and foes A comparative genomics study of 23 Aspergillus species from section Flavi.</title>
        <authorList>
            <consortium name="DOE Joint Genome Institute"/>
            <person name="Kjaerbolling I."/>
            <person name="Vesth T."/>
            <person name="Frisvad J.C."/>
            <person name="Nybo J.L."/>
            <person name="Theobald S."/>
            <person name="Kildgaard S."/>
            <person name="Isbrandt T."/>
            <person name="Kuo A."/>
            <person name="Sato A."/>
            <person name="Lyhne E.K."/>
            <person name="Kogle M.E."/>
            <person name="Wiebenga A."/>
            <person name="Kun R.S."/>
            <person name="Lubbers R.J."/>
            <person name="Makela M.R."/>
            <person name="Barry K."/>
            <person name="Chovatia M."/>
            <person name="Clum A."/>
            <person name="Daum C."/>
            <person name="Haridas S."/>
            <person name="He G."/>
            <person name="LaButti K."/>
            <person name="Lipzen A."/>
            <person name="Mondo S."/>
            <person name="Riley R."/>
            <person name="Salamov A."/>
            <person name="Simmons B.A."/>
            <person name="Magnuson J.K."/>
            <person name="Henrissat B."/>
            <person name="Mortensen U.H."/>
            <person name="Larsen T.O."/>
            <person name="Devries R.P."/>
            <person name="Grigoriev I.V."/>
            <person name="Machida M."/>
            <person name="Baker S.E."/>
            <person name="Andersen M.R."/>
        </authorList>
    </citation>
    <scope>NUCLEOTIDE SEQUENCE</scope>
    <source>
        <strain evidence="4">CBS 117612</strain>
    </source>
</reference>
<dbReference type="GO" id="GO:0008237">
    <property type="term" value="F:metallopeptidase activity"/>
    <property type="evidence" value="ECO:0007669"/>
    <property type="project" value="InterPro"/>
</dbReference>
<dbReference type="PANTHER" id="PTHR47466:SF1">
    <property type="entry name" value="METALLOPROTEASE MEP1 (AFU_ORTHOLOGUE AFUA_1G07730)-RELATED"/>
    <property type="match status" value="1"/>
</dbReference>
<comment type="similarity">
    <text evidence="1">Belongs to the peptidase M43B family.</text>
</comment>
<name>A0A5N6XNA1_9EURO</name>
<dbReference type="EMBL" id="ML737295">
    <property type="protein sequence ID" value="KAE8334348.1"/>
    <property type="molecule type" value="Genomic_DNA"/>
</dbReference>
<protein>
    <recommendedName>
        <fullName evidence="5">Peptidase M43 pregnancy-associated plasma-A domain-containing protein</fullName>
    </recommendedName>
</protein>
<dbReference type="OrthoDB" id="536211at2759"/>
<feature type="region of interest" description="Disordered" evidence="2">
    <location>
        <begin position="335"/>
        <end position="358"/>
    </location>
</feature>
<dbReference type="PANTHER" id="PTHR47466">
    <property type="match status" value="1"/>
</dbReference>
<dbReference type="SUPFAM" id="SSF55486">
    <property type="entry name" value="Metalloproteases ('zincins'), catalytic domain"/>
    <property type="match status" value="1"/>
</dbReference>
<evidence type="ECO:0000313" key="4">
    <source>
        <dbReference type="EMBL" id="KAE8334348.1"/>
    </source>
</evidence>
<gene>
    <name evidence="4" type="ORF">BDV24DRAFT_170288</name>
</gene>
<dbReference type="InterPro" id="IPR024079">
    <property type="entry name" value="MetalloPept_cat_dom_sf"/>
</dbReference>
<evidence type="ECO:0000256" key="2">
    <source>
        <dbReference type="SAM" id="MobiDB-lite"/>
    </source>
</evidence>
<organism evidence="4">
    <name type="scientific">Aspergillus arachidicola</name>
    <dbReference type="NCBI Taxonomy" id="656916"/>
    <lineage>
        <taxon>Eukaryota</taxon>
        <taxon>Fungi</taxon>
        <taxon>Dikarya</taxon>
        <taxon>Ascomycota</taxon>
        <taxon>Pezizomycotina</taxon>
        <taxon>Eurotiomycetes</taxon>
        <taxon>Eurotiomycetidae</taxon>
        <taxon>Eurotiales</taxon>
        <taxon>Aspergillaceae</taxon>
        <taxon>Aspergillus</taxon>
        <taxon>Aspergillus subgen. Circumdati</taxon>
    </lineage>
</organism>
<dbReference type="AlphaFoldDB" id="A0A5N6XNA1"/>
<dbReference type="Proteomes" id="UP000325558">
    <property type="component" value="Unassembled WGS sequence"/>
</dbReference>
<evidence type="ECO:0000256" key="1">
    <source>
        <dbReference type="ARBA" id="ARBA00008721"/>
    </source>
</evidence>
<evidence type="ECO:0008006" key="5">
    <source>
        <dbReference type="Google" id="ProtNLM"/>
    </source>
</evidence>
<sequence length="421" mass="46928">MFLAALLLSFALASAADALWCGTPVHRSNGLESRGLSNSSTSLTWPHITIDTYFHVIVGKSPGPEDAVSEHELINQVNILNNDFAPYNITFRLRNIDLLLNNDYAPSEGLNHPPPGMLPMGQHLRIGNFSDLNVYFRRLSNPYNPNEAGRVLSTDWGSVSSDVRKDGVEISLYALPGRAPSGRLQGLGKTLTHEVGHWLGPSFNCSAPLDTCPRQPGKDPIHNFMNYVDEHCYNSFTTGQVNHMRSQYERRIHARAVTYKKDLEVYGIVLQNFSESVLAARKSEASPVAIVHSKEPGTSKCSKTALKKDCLGIEEPCTNYTNRVKYGQRESARSDFEASRCGPPQDSRSRPATNKLPWHQGEYYTSGCVKEKKSCQRGDLTDEEWFGTRVFCTTFFDEGNAPYESKDACLADRQSEPQKTI</sequence>
<accession>A0A5N6XNA1</accession>
<evidence type="ECO:0000256" key="3">
    <source>
        <dbReference type="SAM" id="SignalP"/>
    </source>
</evidence>
<keyword evidence="3" id="KW-0732">Signal</keyword>
<dbReference type="Gene3D" id="3.40.390.10">
    <property type="entry name" value="Collagenase (Catalytic Domain)"/>
    <property type="match status" value="2"/>
</dbReference>
<proteinExistence type="inferred from homology"/>
<feature type="signal peptide" evidence="3">
    <location>
        <begin position="1"/>
        <end position="18"/>
    </location>
</feature>
<feature type="chain" id="PRO_5024844802" description="Peptidase M43 pregnancy-associated plasma-A domain-containing protein" evidence="3">
    <location>
        <begin position="19"/>
        <end position="421"/>
    </location>
</feature>